<dbReference type="RefSeq" id="WP_184815461.1">
    <property type="nucleotide sequence ID" value="NZ_JACHJQ010000009.1"/>
</dbReference>
<gene>
    <name evidence="5" type="ORF">FHR82_007739</name>
</gene>
<comment type="caution">
    <text evidence="5">The sequence shown here is derived from an EMBL/GenBank/DDBJ whole genome shotgun (WGS) entry which is preliminary data.</text>
</comment>
<keyword evidence="6" id="KW-1185">Reference proteome</keyword>
<dbReference type="AlphaFoldDB" id="A0A7W7QDV4"/>
<keyword evidence="4" id="KW-0732">Signal</keyword>
<keyword evidence="3" id="KW-0472">Membrane</keyword>
<evidence type="ECO:0000313" key="5">
    <source>
        <dbReference type="EMBL" id="MBB4911479.1"/>
    </source>
</evidence>
<dbReference type="Pfam" id="PF07161">
    <property type="entry name" value="LppX_LprAFG"/>
    <property type="match status" value="1"/>
</dbReference>
<dbReference type="CDD" id="cd16334">
    <property type="entry name" value="LppX-like"/>
    <property type="match status" value="1"/>
</dbReference>
<dbReference type="InterPro" id="IPR029046">
    <property type="entry name" value="LolA/LolB/LppX"/>
</dbReference>
<comment type="subcellular location">
    <subcellularLocation>
        <location evidence="1">Cell envelope</location>
    </subcellularLocation>
</comment>
<evidence type="ECO:0000256" key="1">
    <source>
        <dbReference type="ARBA" id="ARBA00004196"/>
    </source>
</evidence>
<dbReference type="InterPro" id="IPR009830">
    <property type="entry name" value="LppX/LprAFG"/>
</dbReference>
<dbReference type="SUPFAM" id="SSF89392">
    <property type="entry name" value="Prokaryotic lipoproteins and lipoprotein localization factors"/>
    <property type="match status" value="1"/>
</dbReference>
<evidence type="ECO:0000256" key="3">
    <source>
        <dbReference type="ARBA" id="ARBA00022475"/>
    </source>
</evidence>
<accession>A0A7W7QDV4</accession>
<dbReference type="Gene3D" id="2.50.20.20">
    <property type="match status" value="1"/>
</dbReference>
<dbReference type="PROSITE" id="PS51257">
    <property type="entry name" value="PROKAR_LIPOPROTEIN"/>
    <property type="match status" value="1"/>
</dbReference>
<evidence type="ECO:0000256" key="4">
    <source>
        <dbReference type="SAM" id="SignalP"/>
    </source>
</evidence>
<reference evidence="5 6" key="1">
    <citation type="submission" date="2020-08" db="EMBL/GenBank/DDBJ databases">
        <title>Genomic Encyclopedia of Type Strains, Phase III (KMG-III): the genomes of soil and plant-associated and newly described type strains.</title>
        <authorList>
            <person name="Whitman W."/>
        </authorList>
    </citation>
    <scope>NUCLEOTIDE SEQUENCE [LARGE SCALE GENOMIC DNA]</scope>
    <source>
        <strain evidence="5 6">CECT 8960</strain>
    </source>
</reference>
<dbReference type="GO" id="GO:0030313">
    <property type="term" value="C:cell envelope"/>
    <property type="evidence" value="ECO:0007669"/>
    <property type="project" value="UniProtKB-SubCell"/>
</dbReference>
<feature type="chain" id="PRO_5038854028" evidence="4">
    <location>
        <begin position="20"/>
        <end position="230"/>
    </location>
</feature>
<evidence type="ECO:0000313" key="6">
    <source>
        <dbReference type="Proteomes" id="UP000520767"/>
    </source>
</evidence>
<feature type="signal peptide" evidence="4">
    <location>
        <begin position="1"/>
        <end position="19"/>
    </location>
</feature>
<proteinExistence type="inferred from homology"/>
<dbReference type="Proteomes" id="UP000520767">
    <property type="component" value="Unassembled WGS sequence"/>
</dbReference>
<organism evidence="5 6">
    <name type="scientific">Actinophytocola algeriensis</name>
    <dbReference type="NCBI Taxonomy" id="1768010"/>
    <lineage>
        <taxon>Bacteria</taxon>
        <taxon>Bacillati</taxon>
        <taxon>Actinomycetota</taxon>
        <taxon>Actinomycetes</taxon>
        <taxon>Pseudonocardiales</taxon>
        <taxon>Pseudonocardiaceae</taxon>
    </lineage>
</organism>
<keyword evidence="3" id="KW-1003">Cell membrane</keyword>
<keyword evidence="5" id="KW-0449">Lipoprotein</keyword>
<comment type="similarity">
    <text evidence="2">Belongs to the LppX/LprAFG lipoprotein family.</text>
</comment>
<sequence length="230" mass="23906">MMRRILLVTLALTAAVATACSSDDPPAADGNLPDGKALLQDAAASTADITSAHFTLAVNGEIPGLSVKRAEGDLTREGGGGGAAKGTVSMDLMGSLFEGEFVLVDDSLHIKGPTGGYTELPASMVRSLYDPAAILDPEKGIANVMKSVTDPRTEGAEDVDGVSTYRVTGRVTKDVVSTLVPGIDSDVDITFWLRQDDGHQPVKASVKVPKGTVDVTLSDIDKQVEITAPQ</sequence>
<dbReference type="EMBL" id="JACHJQ010000009">
    <property type="protein sequence ID" value="MBB4911479.1"/>
    <property type="molecule type" value="Genomic_DNA"/>
</dbReference>
<evidence type="ECO:0000256" key="2">
    <source>
        <dbReference type="ARBA" id="ARBA00009194"/>
    </source>
</evidence>
<protein>
    <submittedName>
        <fullName evidence="5">Lipoprotein LprG</fullName>
    </submittedName>
</protein>
<name>A0A7W7QDV4_9PSEU</name>